<protein>
    <submittedName>
        <fullName evidence="2">AAA family ATPase</fullName>
    </submittedName>
</protein>
<dbReference type="PANTHER" id="PTHR42759:SF6">
    <property type="entry name" value="REGULATORY PROTEIN-RELATED"/>
    <property type="match status" value="1"/>
</dbReference>
<dbReference type="Proteomes" id="UP001589532">
    <property type="component" value="Unassembled WGS sequence"/>
</dbReference>
<dbReference type="Gene3D" id="3.40.50.300">
    <property type="entry name" value="P-loop containing nucleotide triphosphate hydrolases"/>
    <property type="match status" value="1"/>
</dbReference>
<organism evidence="2 3">
    <name type="scientific">Nonomuraea helvata</name>
    <dbReference type="NCBI Taxonomy" id="37484"/>
    <lineage>
        <taxon>Bacteria</taxon>
        <taxon>Bacillati</taxon>
        <taxon>Actinomycetota</taxon>
        <taxon>Actinomycetes</taxon>
        <taxon>Streptosporangiales</taxon>
        <taxon>Streptosporangiaceae</taxon>
        <taxon>Nonomuraea</taxon>
    </lineage>
</organism>
<reference evidence="2 3" key="1">
    <citation type="submission" date="2024-09" db="EMBL/GenBank/DDBJ databases">
        <authorList>
            <person name="Sun Q."/>
            <person name="Mori K."/>
        </authorList>
    </citation>
    <scope>NUCLEOTIDE SEQUENCE [LARGE SCALE GENOMIC DNA]</scope>
    <source>
        <strain evidence="2 3">JCM 3143</strain>
    </source>
</reference>
<evidence type="ECO:0000313" key="2">
    <source>
        <dbReference type="EMBL" id="MFB9628516.1"/>
    </source>
</evidence>
<sequence length="282" mass="31444">MEIEGSRVTLAEPDDVRQRTFVGREKELRMCRVAWGVTQDGTEFLPSEVPPLPFRLEGAPGLGKNEIVYEIARALGKPLYILQGHEEFTPEDLALLLAPDPEAAFVDAMPMTLRASKLATALHVGGLFFFDEINRVPERALSPLASVLDGRQSIYSAMTGITIKPPDEEARQGFRFCCALNPGLSSAGYVLPDYIEQRTIPVIEINHPPFEDLQQIIQRHLNPSPDFLDAFTEWYHKEERAEVSVRQALALVTYAMSYEKQVGGRKAGILDKVASFVMGRKS</sequence>
<dbReference type="InterPro" id="IPR027417">
    <property type="entry name" value="P-loop_NTPase"/>
</dbReference>
<dbReference type="InterPro" id="IPR011704">
    <property type="entry name" value="ATPase_dyneun-rel_AAA"/>
</dbReference>
<dbReference type="PANTHER" id="PTHR42759">
    <property type="entry name" value="MOXR FAMILY PROTEIN"/>
    <property type="match status" value="1"/>
</dbReference>
<evidence type="ECO:0000259" key="1">
    <source>
        <dbReference type="Pfam" id="PF07728"/>
    </source>
</evidence>
<name>A0ABV5SA08_9ACTN</name>
<keyword evidence="3" id="KW-1185">Reference proteome</keyword>
<dbReference type="SUPFAM" id="SSF52540">
    <property type="entry name" value="P-loop containing nucleoside triphosphate hydrolases"/>
    <property type="match status" value="1"/>
</dbReference>
<dbReference type="EMBL" id="JBHMBW010000047">
    <property type="protein sequence ID" value="MFB9628516.1"/>
    <property type="molecule type" value="Genomic_DNA"/>
</dbReference>
<feature type="domain" description="ATPase dynein-related AAA" evidence="1">
    <location>
        <begin position="56"/>
        <end position="183"/>
    </location>
</feature>
<evidence type="ECO:0000313" key="3">
    <source>
        <dbReference type="Proteomes" id="UP001589532"/>
    </source>
</evidence>
<gene>
    <name evidence="2" type="ORF">ACFFSA_36015</name>
</gene>
<dbReference type="InterPro" id="IPR050764">
    <property type="entry name" value="CbbQ/NirQ/NorQ/GpvN"/>
</dbReference>
<proteinExistence type="predicted"/>
<dbReference type="Pfam" id="PF07728">
    <property type="entry name" value="AAA_5"/>
    <property type="match status" value="1"/>
</dbReference>
<dbReference type="RefSeq" id="WP_344988488.1">
    <property type="nucleotide sequence ID" value="NZ_BAAAXV010000002.1"/>
</dbReference>
<comment type="caution">
    <text evidence="2">The sequence shown here is derived from an EMBL/GenBank/DDBJ whole genome shotgun (WGS) entry which is preliminary data.</text>
</comment>
<accession>A0ABV5SA08</accession>